<evidence type="ECO:0000256" key="1">
    <source>
        <dbReference type="SAM" id="Phobius"/>
    </source>
</evidence>
<keyword evidence="1" id="KW-0472">Membrane</keyword>
<name>A0A8J5XUW4_DIALT</name>
<feature type="transmembrane region" description="Helical" evidence="1">
    <location>
        <begin position="247"/>
        <end position="266"/>
    </location>
</feature>
<sequence length="367" mass="39566">MAPTSKLATGVRSDALSGSGARPSLDFLPLLCAAVALLCILFVTVSLGSHEWIQGTVLRDGKPVEAFVGLSSVTIGGTKSAFGKLCPKGTPHAIPAHFTDTPPAVWCKCQSAGTAGNWLIWLAYVPLWVACLLSAVEGLAAVDARARSIKAQLGAMGLANPRVLIGFWAVSWVCLFLGLLAYAGAAPDSLGWGTVHFEASFGLARLSFLLVTICTAAITAKLLRLWHEENFGEALGDFTESRGIRRALYLTLFAQLLLFLLTSIANLDWQALIPLFALYYLDTDKANFLVLYLTLTVMTLLFDCMRLSALPRWAFMDGKDAFAEAVYIVIFLAKFGVLFLLAALKRQELASTQYPPAGDGREPEIAE</sequence>
<dbReference type="EMBL" id="JAGTXO010000004">
    <property type="protein sequence ID" value="KAG8468375.1"/>
    <property type="molecule type" value="Genomic_DNA"/>
</dbReference>
<dbReference type="Proteomes" id="UP000751190">
    <property type="component" value="Unassembled WGS sequence"/>
</dbReference>
<keyword evidence="3" id="KW-1185">Reference proteome</keyword>
<feature type="transmembrane region" description="Helical" evidence="1">
    <location>
        <begin position="27"/>
        <end position="48"/>
    </location>
</feature>
<gene>
    <name evidence="2" type="ORF">KFE25_013458</name>
</gene>
<accession>A0A8J5XUW4</accession>
<feature type="transmembrane region" description="Helical" evidence="1">
    <location>
        <begin position="203"/>
        <end position="226"/>
    </location>
</feature>
<feature type="transmembrane region" description="Helical" evidence="1">
    <location>
        <begin position="325"/>
        <end position="344"/>
    </location>
</feature>
<feature type="transmembrane region" description="Helical" evidence="1">
    <location>
        <begin position="163"/>
        <end position="183"/>
    </location>
</feature>
<keyword evidence="1" id="KW-1133">Transmembrane helix</keyword>
<keyword evidence="1" id="KW-0812">Transmembrane</keyword>
<dbReference type="OrthoDB" id="10392209at2759"/>
<feature type="transmembrane region" description="Helical" evidence="1">
    <location>
        <begin position="286"/>
        <end position="304"/>
    </location>
</feature>
<proteinExistence type="predicted"/>
<protein>
    <submittedName>
        <fullName evidence="2">Uncharacterized protein</fullName>
    </submittedName>
</protein>
<reference evidence="2" key="1">
    <citation type="submission" date="2021-05" db="EMBL/GenBank/DDBJ databases">
        <title>The genome of the haptophyte Pavlova lutheri (Diacronema luteri, Pavlovales) - a model for lipid biosynthesis in eukaryotic algae.</title>
        <authorList>
            <person name="Hulatt C.J."/>
            <person name="Posewitz M.C."/>
        </authorList>
    </citation>
    <scope>NUCLEOTIDE SEQUENCE</scope>
    <source>
        <strain evidence="2">NIVA-4/92</strain>
    </source>
</reference>
<organism evidence="2 3">
    <name type="scientific">Diacronema lutheri</name>
    <name type="common">Unicellular marine alga</name>
    <name type="synonym">Monochrysis lutheri</name>
    <dbReference type="NCBI Taxonomy" id="2081491"/>
    <lineage>
        <taxon>Eukaryota</taxon>
        <taxon>Haptista</taxon>
        <taxon>Haptophyta</taxon>
        <taxon>Pavlovophyceae</taxon>
        <taxon>Pavlovales</taxon>
        <taxon>Pavlovaceae</taxon>
        <taxon>Diacronema</taxon>
    </lineage>
</organism>
<feature type="transmembrane region" description="Helical" evidence="1">
    <location>
        <begin position="118"/>
        <end position="142"/>
    </location>
</feature>
<evidence type="ECO:0000313" key="3">
    <source>
        <dbReference type="Proteomes" id="UP000751190"/>
    </source>
</evidence>
<dbReference type="AlphaFoldDB" id="A0A8J5XUW4"/>
<evidence type="ECO:0000313" key="2">
    <source>
        <dbReference type="EMBL" id="KAG8468375.1"/>
    </source>
</evidence>
<comment type="caution">
    <text evidence="2">The sequence shown here is derived from an EMBL/GenBank/DDBJ whole genome shotgun (WGS) entry which is preliminary data.</text>
</comment>